<feature type="region of interest" description="Disordered" evidence="1">
    <location>
        <begin position="592"/>
        <end position="638"/>
    </location>
</feature>
<gene>
    <name evidence="2" type="ORF">Q4F19_09455</name>
</gene>
<feature type="compositionally biased region" description="Polar residues" evidence="1">
    <location>
        <begin position="188"/>
        <end position="205"/>
    </location>
</feature>
<reference evidence="2" key="1">
    <citation type="submission" date="2023-07" db="EMBL/GenBank/DDBJ databases">
        <authorList>
            <person name="Kim M."/>
        </authorList>
    </citation>
    <scope>NUCLEOTIDE SEQUENCE</scope>
    <source>
        <strain evidence="2">BIUV-7</strain>
    </source>
</reference>
<feature type="compositionally biased region" description="Basic and acidic residues" evidence="1">
    <location>
        <begin position="592"/>
        <end position="603"/>
    </location>
</feature>
<evidence type="ECO:0000313" key="3">
    <source>
        <dbReference type="Proteomes" id="UP001169764"/>
    </source>
</evidence>
<dbReference type="EMBL" id="JAUOTP010000003">
    <property type="protein sequence ID" value="MDO6414606.1"/>
    <property type="molecule type" value="Genomic_DNA"/>
</dbReference>
<organism evidence="2 3">
    <name type="scientific">Sphingomonas natans</name>
    <dbReference type="NCBI Taxonomy" id="3063330"/>
    <lineage>
        <taxon>Bacteria</taxon>
        <taxon>Pseudomonadati</taxon>
        <taxon>Pseudomonadota</taxon>
        <taxon>Alphaproteobacteria</taxon>
        <taxon>Sphingomonadales</taxon>
        <taxon>Sphingomonadaceae</taxon>
        <taxon>Sphingomonas</taxon>
    </lineage>
</organism>
<proteinExistence type="predicted"/>
<accession>A0ABT8Y8E5</accession>
<keyword evidence="3" id="KW-1185">Reference proteome</keyword>
<comment type="caution">
    <text evidence="2">The sequence shown here is derived from an EMBL/GenBank/DDBJ whole genome shotgun (WGS) entry which is preliminary data.</text>
</comment>
<dbReference type="Proteomes" id="UP001169764">
    <property type="component" value="Unassembled WGS sequence"/>
</dbReference>
<feature type="region of interest" description="Disordered" evidence="1">
    <location>
        <begin position="188"/>
        <end position="214"/>
    </location>
</feature>
<dbReference type="RefSeq" id="WP_303541880.1">
    <property type="nucleotide sequence ID" value="NZ_JAUOTP010000003.1"/>
</dbReference>
<name>A0ABT8Y8E5_9SPHN</name>
<protein>
    <submittedName>
        <fullName evidence="2">Uncharacterized protein</fullName>
    </submittedName>
</protein>
<evidence type="ECO:0000256" key="1">
    <source>
        <dbReference type="SAM" id="MobiDB-lite"/>
    </source>
</evidence>
<evidence type="ECO:0000313" key="2">
    <source>
        <dbReference type="EMBL" id="MDO6414606.1"/>
    </source>
</evidence>
<sequence>MADVETLPPVEIPWKFASTTQPLLSTGPAETALSLFTFEPDDAAITRQFPDEKLVYVKVVASVSPAAFPRGVSTIAATYLGDGIPCFHLLLDLSVERQGGDGGEAQPYFHTAAPLSRSYIQTGVLGTSVYEGESDGIAIGKSGSQMHETLRSHSNTSSASASAGLAIPIPIVGGIFGASGSVRSSSTDVASARNVSQSTDTLSRNASDERRELTSHTTRVENIVSLLSAKFVGTPYLRFSVAPQPLQQLSVDPNDPNVWFQQLLARRSSGLEGIQEFVGLVVMPKDADICVHARLRRVCLLDSSPSPLAFEERFTGSLIQLSRMVNYLNRTFPPGTPLDDLDIDIAGNLDLTGPSVGSLKRPVLSLWGLLLGEQLVVGHFVSPTKNAGVSGSARANYKHMLEVWLDTLRDEYEIEVSRSPLERGALVGDNRFLHTCFKRAVDGGNLSVDSSDANVTPLIRIPVNKGSFDIGGAKTSALMGSASARTLGVSTAVRWNALESAVGRLLANDRAVEEVALDPASPEIRSILIDVWRKLPVDDPRNVSFDDAASMLKLSGEQQKQLRAAGATNLSTIAAALASTTNVQAYNTQAEKVRQADQGRKDVSASPDALDGAISPESGSDILKSIGHAVASTTRPGG</sequence>